<evidence type="ECO:0000256" key="3">
    <source>
        <dbReference type="ARBA" id="ARBA00008793"/>
    </source>
</evidence>
<evidence type="ECO:0000256" key="2">
    <source>
        <dbReference type="ARBA" id="ARBA00004496"/>
    </source>
</evidence>
<dbReference type="InterPro" id="IPR019585">
    <property type="entry name" value="Rpn7/CSN1"/>
</dbReference>
<evidence type="ECO:0000256" key="5">
    <source>
        <dbReference type="ARBA" id="ARBA00022790"/>
    </source>
</evidence>
<dbReference type="PROSITE" id="PS50250">
    <property type="entry name" value="PCI"/>
    <property type="match status" value="1"/>
</dbReference>
<comment type="caution">
    <text evidence="9">The sequence shown here is derived from an EMBL/GenBank/DDBJ whole genome shotgun (WGS) entry which is preliminary data.</text>
</comment>
<dbReference type="InterPro" id="IPR036390">
    <property type="entry name" value="WH_DNA-bd_sf"/>
</dbReference>
<sequence>MDVDTIEEIQPQDGTSSSKVHRPMFLPVDEAHPFDLDSYIANYSGRTAIDRLVFIIVLCPSIAPEAFSLCVKRIHRSRDPSLYQHLLQAYEQTANAAASDGGLDISLPNTMDLAELDTKWVDDVTAENQADRVKLEVELKTYSNNMIKESIRMAHRDLGNFYRSIGDFGTALKHYTKSREFCTTSHHVLDMCMSILELLIEQRNYAHITTYVFKADAALDAATAASASATAATANSSGNPAAIAQAMKKTGGKNERDAVQAKLDFATALSHLGQGSYEKAANAFLKVGPAKDLGHWIGQLIAPGDIAIYGTLCALATFPRSTIKARVLENVTFSAYIEQEPYIRELIEAYMNSNFKTVLELLNRYSTRHGIDIHLSPHINDLATAIRNRALVLYFQPFATIKLERMSAAFGWTVEEVEQHVVNLIQAGDIQGRVDSQNKILKAKKTDYRDELFARAIKAGTDMQAANRKLLLRMRLQQADLIVKPPKGANQSGVLTDFYAGGE</sequence>
<accession>A0A8H7XRR7</accession>
<comment type="subcellular location">
    <subcellularLocation>
        <location evidence="2">Cytoplasm</location>
    </subcellularLocation>
    <subcellularLocation>
        <location evidence="1">Nucleus</location>
    </subcellularLocation>
</comment>
<keyword evidence="5" id="KW-0736">Signalosome</keyword>
<name>A0A8H7XRR7_PSICU</name>
<dbReference type="InterPro" id="IPR000717">
    <property type="entry name" value="PCI_dom"/>
</dbReference>
<evidence type="ECO:0000259" key="8">
    <source>
        <dbReference type="PROSITE" id="PS50250"/>
    </source>
</evidence>
<dbReference type="InterPro" id="IPR045135">
    <property type="entry name" value="Rpn7_N"/>
</dbReference>
<dbReference type="GO" id="GO:0005737">
    <property type="term" value="C:cytoplasm"/>
    <property type="evidence" value="ECO:0007669"/>
    <property type="project" value="UniProtKB-SubCell"/>
</dbReference>
<protein>
    <recommendedName>
        <fullName evidence="8">PCI domain-containing protein</fullName>
    </recommendedName>
</protein>
<dbReference type="Gene3D" id="1.25.40.570">
    <property type="match status" value="1"/>
</dbReference>
<dbReference type="GO" id="GO:0008180">
    <property type="term" value="C:COP9 signalosome"/>
    <property type="evidence" value="ECO:0007669"/>
    <property type="project" value="UniProtKB-KW"/>
</dbReference>
<dbReference type="EMBL" id="JAFIQS010000009">
    <property type="protein sequence ID" value="KAG5165623.1"/>
    <property type="molecule type" value="Genomic_DNA"/>
</dbReference>
<dbReference type="Pfam" id="PF10602">
    <property type="entry name" value="RPN7"/>
    <property type="match status" value="1"/>
</dbReference>
<dbReference type="AlphaFoldDB" id="A0A8H7XRR7"/>
<evidence type="ECO:0000256" key="4">
    <source>
        <dbReference type="ARBA" id="ARBA00022490"/>
    </source>
</evidence>
<gene>
    <name evidence="9" type="ORF">JR316_009205</name>
</gene>
<evidence type="ECO:0000313" key="9">
    <source>
        <dbReference type="EMBL" id="KAG5165623.1"/>
    </source>
</evidence>
<keyword evidence="4" id="KW-0963">Cytoplasm</keyword>
<comment type="similarity">
    <text evidence="3">Belongs to the CSN1 family.</text>
</comment>
<dbReference type="SUPFAM" id="SSF46785">
    <property type="entry name" value="Winged helix' DNA-binding domain"/>
    <property type="match status" value="1"/>
</dbReference>
<dbReference type="SMART" id="SM00088">
    <property type="entry name" value="PINT"/>
    <property type="match status" value="1"/>
</dbReference>
<evidence type="ECO:0000256" key="1">
    <source>
        <dbReference type="ARBA" id="ARBA00004123"/>
    </source>
</evidence>
<feature type="domain" description="PCI" evidence="8">
    <location>
        <begin position="276"/>
        <end position="448"/>
    </location>
</feature>
<dbReference type="OrthoDB" id="422427at2759"/>
<dbReference type="PANTHER" id="PTHR14145:SF2">
    <property type="entry name" value="COP9 SIGNALOSOME COMPLEX SUBUNIT 1"/>
    <property type="match status" value="1"/>
</dbReference>
<dbReference type="Pfam" id="PF01399">
    <property type="entry name" value="PCI"/>
    <property type="match status" value="1"/>
</dbReference>
<feature type="region of interest" description="Disordered" evidence="7">
    <location>
        <begin position="1"/>
        <end position="20"/>
    </location>
</feature>
<evidence type="ECO:0000256" key="6">
    <source>
        <dbReference type="ARBA" id="ARBA00023242"/>
    </source>
</evidence>
<reference evidence="9" key="1">
    <citation type="submission" date="2021-02" db="EMBL/GenBank/DDBJ databases">
        <title>Psilocybe cubensis genome.</title>
        <authorList>
            <person name="Mckernan K.J."/>
            <person name="Crawford S."/>
            <person name="Trippe A."/>
            <person name="Kane L.T."/>
            <person name="Mclaughlin S."/>
        </authorList>
    </citation>
    <scope>NUCLEOTIDE SEQUENCE [LARGE SCALE GENOMIC DNA]</scope>
    <source>
        <strain evidence="9">MGC-MH-2018</strain>
    </source>
</reference>
<proteinExistence type="inferred from homology"/>
<dbReference type="PANTHER" id="PTHR14145">
    <property type="entry name" value="26S PROTESOME SUBUNIT 6"/>
    <property type="match status" value="1"/>
</dbReference>
<keyword evidence="6" id="KW-0539">Nucleus</keyword>
<organism evidence="9">
    <name type="scientific">Psilocybe cubensis</name>
    <name type="common">Psychedelic mushroom</name>
    <name type="synonym">Stropharia cubensis</name>
    <dbReference type="NCBI Taxonomy" id="181762"/>
    <lineage>
        <taxon>Eukaryota</taxon>
        <taxon>Fungi</taxon>
        <taxon>Dikarya</taxon>
        <taxon>Basidiomycota</taxon>
        <taxon>Agaricomycotina</taxon>
        <taxon>Agaricomycetes</taxon>
        <taxon>Agaricomycetidae</taxon>
        <taxon>Agaricales</taxon>
        <taxon>Agaricineae</taxon>
        <taxon>Strophariaceae</taxon>
        <taxon>Psilocybe</taxon>
    </lineage>
</organism>
<evidence type="ECO:0000256" key="7">
    <source>
        <dbReference type="SAM" id="MobiDB-lite"/>
    </source>
</evidence>